<feature type="region of interest" description="Disordered" evidence="1">
    <location>
        <begin position="1"/>
        <end position="24"/>
    </location>
</feature>
<organism evidence="2 3">
    <name type="scientific">Elasticomyces elasticus</name>
    <dbReference type="NCBI Taxonomy" id="574655"/>
    <lineage>
        <taxon>Eukaryota</taxon>
        <taxon>Fungi</taxon>
        <taxon>Dikarya</taxon>
        <taxon>Ascomycota</taxon>
        <taxon>Pezizomycotina</taxon>
        <taxon>Dothideomycetes</taxon>
        <taxon>Dothideomycetidae</taxon>
        <taxon>Mycosphaerellales</taxon>
        <taxon>Teratosphaeriaceae</taxon>
        <taxon>Elasticomyces</taxon>
    </lineage>
</organism>
<dbReference type="Proteomes" id="UP001310594">
    <property type="component" value="Unassembled WGS sequence"/>
</dbReference>
<evidence type="ECO:0000313" key="2">
    <source>
        <dbReference type="EMBL" id="KAK5702089.1"/>
    </source>
</evidence>
<name>A0AAN8A3P3_9PEZI</name>
<evidence type="ECO:0000256" key="1">
    <source>
        <dbReference type="SAM" id="MobiDB-lite"/>
    </source>
</evidence>
<dbReference type="Gene3D" id="3.30.710.10">
    <property type="entry name" value="Potassium Channel Kv1.1, Chain A"/>
    <property type="match status" value="1"/>
</dbReference>
<proteinExistence type="predicted"/>
<accession>A0AAN8A3P3</accession>
<sequence>MAQEGEEDVINLATPSLEPGEDTTGMDDPEAVRLMIHYLYHDDYNVEPKMISKGDGPTATVHEDDRTLSTHAKVYAAAVKYGIAGLQKLAQAYFLGAIAETRRDQYSFDDVAETIRTVYTCCPDYFKDFRQVLSFYVLNRRALVDDDRVMDAIESTKGTWQALLRDANTMLVERPETQKHQENEWASSVGY</sequence>
<comment type="caution">
    <text evidence="2">The sequence shown here is derived from an EMBL/GenBank/DDBJ whole genome shotgun (WGS) entry which is preliminary data.</text>
</comment>
<dbReference type="EMBL" id="JAVRQU010000006">
    <property type="protein sequence ID" value="KAK5702089.1"/>
    <property type="molecule type" value="Genomic_DNA"/>
</dbReference>
<dbReference type="PANTHER" id="PTHR47843:SF5">
    <property type="entry name" value="BTB_POZ DOMAIN PROTEIN"/>
    <property type="match status" value="1"/>
</dbReference>
<reference evidence="2" key="1">
    <citation type="submission" date="2023-08" db="EMBL/GenBank/DDBJ databases">
        <title>Black Yeasts Isolated from many extreme environments.</title>
        <authorList>
            <person name="Coleine C."/>
            <person name="Stajich J.E."/>
            <person name="Selbmann L."/>
        </authorList>
    </citation>
    <scope>NUCLEOTIDE SEQUENCE</scope>
    <source>
        <strain evidence="2">CCFEE 5810</strain>
    </source>
</reference>
<evidence type="ECO:0000313" key="3">
    <source>
        <dbReference type="Proteomes" id="UP001310594"/>
    </source>
</evidence>
<gene>
    <name evidence="2" type="ORF">LTR97_004909</name>
</gene>
<protein>
    <recommendedName>
        <fullName evidence="4">BTB domain-containing protein</fullName>
    </recommendedName>
</protein>
<dbReference type="AlphaFoldDB" id="A0AAN8A3P3"/>
<evidence type="ECO:0008006" key="4">
    <source>
        <dbReference type="Google" id="ProtNLM"/>
    </source>
</evidence>
<dbReference type="PANTHER" id="PTHR47843">
    <property type="entry name" value="BTB DOMAIN-CONTAINING PROTEIN-RELATED"/>
    <property type="match status" value="1"/>
</dbReference>
<dbReference type="InterPro" id="IPR011333">
    <property type="entry name" value="SKP1/BTB/POZ_sf"/>
</dbReference>